<dbReference type="GO" id="GO:0045493">
    <property type="term" value="P:xylan catabolic process"/>
    <property type="evidence" value="ECO:0007669"/>
    <property type="project" value="UniProtKB-KW"/>
</dbReference>
<dbReference type="GO" id="GO:0016810">
    <property type="term" value="F:hydrolase activity, acting on carbon-nitrogen (but not peptide) bonds"/>
    <property type="evidence" value="ECO:0007669"/>
    <property type="project" value="InterPro"/>
</dbReference>
<evidence type="ECO:0000313" key="2">
    <source>
        <dbReference type="EMBL" id="AGX42211.1"/>
    </source>
</evidence>
<proteinExistence type="predicted"/>
<dbReference type="InterPro" id="IPR002509">
    <property type="entry name" value="NODB_dom"/>
</dbReference>
<keyword evidence="2" id="KW-0326">Glycosidase</keyword>
<dbReference type="GeneID" id="55473723"/>
<dbReference type="SUPFAM" id="SSF88713">
    <property type="entry name" value="Glycoside hydrolase/deacetylase"/>
    <property type="match status" value="1"/>
</dbReference>
<reference evidence="2 3" key="1">
    <citation type="journal article" date="2013" name="Genome Announc.">
        <title>Complete Genome Sequence of the Solvent Producer Clostridium saccharobutylicum NCP262 (DSM 13864).</title>
        <authorList>
            <person name="Poehlein A."/>
            <person name="Hartwich K."/>
            <person name="Krabben P."/>
            <person name="Ehrenreich A."/>
            <person name="Liebl W."/>
            <person name="Durre P."/>
            <person name="Gottschalk G."/>
            <person name="Daniel R."/>
        </authorList>
    </citation>
    <scope>NUCLEOTIDE SEQUENCE [LARGE SCALE GENOMIC DNA]</scope>
    <source>
        <strain evidence="2">DSM 13864</strain>
    </source>
</reference>
<dbReference type="PROSITE" id="PS51677">
    <property type="entry name" value="NODB"/>
    <property type="match status" value="1"/>
</dbReference>
<dbReference type="Gene3D" id="3.20.20.370">
    <property type="entry name" value="Glycoside hydrolase/deacetylase"/>
    <property type="match status" value="1"/>
</dbReference>
<keyword evidence="3" id="KW-1185">Reference proteome</keyword>
<keyword evidence="2" id="KW-0378">Hydrolase</keyword>
<sequence length="249" mass="28604">MNKKSKFFLILMIIALSIGIYSYDVRAAENYERKIVYLTFDDGPSLNNTDAILDVLSENKVRATFCVVGTNVNRNKVTMKRLSDLNMSIIPHCNNHAYRELYSSKDYYIKDLNSCIKAINTTIGKQKNYNMVRMPGGSTNTICNPNVLNEIKNELKNKNIYYLDWTVDSGDATASQVASNIIKSNINRYGGKYKIEVVLMHDLENKKTTTTALQDIIDNYKKLGYEFKTIDEIEDWEMDYLISNHVINK</sequence>
<keyword evidence="2" id="KW-0119">Carbohydrate metabolism</keyword>
<dbReference type="EMBL" id="CP006721">
    <property type="protein sequence ID" value="AGX42211.1"/>
    <property type="molecule type" value="Genomic_DNA"/>
</dbReference>
<name>U5MRA8_CLOSA</name>
<dbReference type="GO" id="GO:0016798">
    <property type="term" value="F:hydrolase activity, acting on glycosyl bonds"/>
    <property type="evidence" value="ECO:0007669"/>
    <property type="project" value="UniProtKB-KW"/>
</dbReference>
<protein>
    <submittedName>
        <fullName evidence="2">Xylanase/chitin deacetylase</fullName>
    </submittedName>
</protein>
<dbReference type="AlphaFoldDB" id="U5MRA8"/>
<dbReference type="HOGENOM" id="CLU_021264_6_3_9"/>
<dbReference type="PATRIC" id="fig|1345695.10.peg.3439"/>
<gene>
    <name evidence="2" type="ORF">CLSA_c12080</name>
</gene>
<dbReference type="Pfam" id="PF01522">
    <property type="entry name" value="Polysacc_deac_1"/>
    <property type="match status" value="1"/>
</dbReference>
<accession>U5MRA8</accession>
<dbReference type="CDD" id="cd10944">
    <property type="entry name" value="CE4_SmPgdA_like"/>
    <property type="match status" value="1"/>
</dbReference>
<keyword evidence="2" id="KW-0858">Xylan degradation</keyword>
<feature type="domain" description="NodB homology" evidence="1">
    <location>
        <begin position="34"/>
        <end position="228"/>
    </location>
</feature>
<keyword evidence="2" id="KW-0624">Polysaccharide degradation</keyword>
<dbReference type="PANTHER" id="PTHR10587">
    <property type="entry name" value="GLYCOSYL TRANSFERASE-RELATED"/>
    <property type="match status" value="1"/>
</dbReference>
<dbReference type="RefSeq" id="WP_022744493.1">
    <property type="nucleotide sequence ID" value="NC_022571.1"/>
</dbReference>
<evidence type="ECO:0000313" key="3">
    <source>
        <dbReference type="Proteomes" id="UP000017118"/>
    </source>
</evidence>
<dbReference type="eggNOG" id="COG0726">
    <property type="taxonomic scope" value="Bacteria"/>
</dbReference>
<dbReference type="Proteomes" id="UP000017118">
    <property type="component" value="Chromosome"/>
</dbReference>
<dbReference type="PANTHER" id="PTHR10587:SF125">
    <property type="entry name" value="POLYSACCHARIDE DEACETYLASE YHEN-RELATED"/>
    <property type="match status" value="1"/>
</dbReference>
<dbReference type="InterPro" id="IPR011330">
    <property type="entry name" value="Glyco_hydro/deAcase_b/a-brl"/>
</dbReference>
<dbReference type="OrthoDB" id="258610at2"/>
<organism evidence="2 3">
    <name type="scientific">Clostridium saccharobutylicum DSM 13864</name>
    <dbReference type="NCBI Taxonomy" id="1345695"/>
    <lineage>
        <taxon>Bacteria</taxon>
        <taxon>Bacillati</taxon>
        <taxon>Bacillota</taxon>
        <taxon>Clostridia</taxon>
        <taxon>Eubacteriales</taxon>
        <taxon>Clostridiaceae</taxon>
        <taxon>Clostridium</taxon>
    </lineage>
</organism>
<evidence type="ECO:0000259" key="1">
    <source>
        <dbReference type="PROSITE" id="PS51677"/>
    </source>
</evidence>
<dbReference type="InterPro" id="IPR050248">
    <property type="entry name" value="Polysacc_deacetylase_ArnD"/>
</dbReference>
<dbReference type="KEGG" id="csb:CLSA_c12080"/>